<gene>
    <name evidence="5" type="ORF">ACFOLH_17880</name>
</gene>
<accession>A0ABV7WL16</accession>
<keyword evidence="5" id="KW-0645">Protease</keyword>
<dbReference type="EC" id="3.4.16.4" evidence="5"/>
<evidence type="ECO:0000256" key="1">
    <source>
        <dbReference type="ARBA" id="ARBA00006096"/>
    </source>
</evidence>
<dbReference type="InterPro" id="IPR000667">
    <property type="entry name" value="Peptidase_S13"/>
</dbReference>
<dbReference type="RefSeq" id="WP_376985725.1">
    <property type="nucleotide sequence ID" value="NZ_JBHRWW010000018.1"/>
</dbReference>
<reference evidence="6" key="1">
    <citation type="journal article" date="2019" name="Int. J. Syst. Evol. Microbiol.">
        <title>The Global Catalogue of Microorganisms (GCM) 10K type strain sequencing project: providing services to taxonomists for standard genome sequencing and annotation.</title>
        <authorList>
            <consortium name="The Broad Institute Genomics Platform"/>
            <consortium name="The Broad Institute Genome Sequencing Center for Infectious Disease"/>
            <person name="Wu L."/>
            <person name="Ma J."/>
        </authorList>
    </citation>
    <scope>NUCLEOTIDE SEQUENCE [LARGE SCALE GENOMIC DNA]</scope>
    <source>
        <strain evidence="6">NCAIM B.02333</strain>
    </source>
</reference>
<evidence type="ECO:0000256" key="4">
    <source>
        <dbReference type="SAM" id="SignalP"/>
    </source>
</evidence>
<keyword evidence="6" id="KW-1185">Reference proteome</keyword>
<dbReference type="PRINTS" id="PR00922">
    <property type="entry name" value="DADACBPTASE3"/>
</dbReference>
<dbReference type="SUPFAM" id="SSF56601">
    <property type="entry name" value="beta-lactamase/transpeptidase-like"/>
    <property type="match status" value="1"/>
</dbReference>
<dbReference type="Pfam" id="PF02113">
    <property type="entry name" value="Peptidase_S13"/>
    <property type="match status" value="2"/>
</dbReference>
<feature type="signal peptide" evidence="4">
    <location>
        <begin position="1"/>
        <end position="20"/>
    </location>
</feature>
<sequence length="491" mass="46338">MAAVTVVTSLLLAGGGYAWADAADLVPGPLTARAPLPPPPPPAPEPQVSAPPVPAAPGGAAATAGTAEAAPVDAAALSAALVPLLADPALGPAPTLSVRDLLTGEEVVTRASGTPLEPASTTKLVTSAAALQVLGADRTLPTRVAWQPGDQRPSGRPAVVLVGGGDLLLAAGEGSPGATDGRVGLLDLAREAVAAMTGAAAGTPLLAPGTPAVDVVVDDSLLGSGPPPQRDPVDAVYVSPPSSLAVAAGRRGPGQGRDPAPAATAAAAFAAALTAALGEGLGAGAPAVGASSVSPAPVPVGPVLAEAGSAPVADVLAHLLVTSDNTVADGVAGLVAHELAAPTASASAGATVVDVVRQQGVDLGPTVAADGSGLEDGSVSSAAALSGLLAAAAAAPAEDDLSLLPSLLPVAGLEGTLSSRFTAQERSAAGRGVVRAKTGTLTGVVALAGVGTTADGRGVSFALLSGGVPPGGTDAARAAADRVAAAVVACC</sequence>
<comment type="similarity">
    <text evidence="1">Belongs to the peptidase S13 family.</text>
</comment>
<feature type="compositionally biased region" description="Pro residues" evidence="3">
    <location>
        <begin position="35"/>
        <end position="55"/>
    </location>
</feature>
<evidence type="ECO:0000256" key="3">
    <source>
        <dbReference type="SAM" id="MobiDB-lite"/>
    </source>
</evidence>
<dbReference type="Proteomes" id="UP001595685">
    <property type="component" value="Unassembled WGS sequence"/>
</dbReference>
<dbReference type="PANTHER" id="PTHR30023:SF0">
    <property type="entry name" value="PENICILLIN-SENSITIVE CARBOXYPEPTIDASE A"/>
    <property type="match status" value="1"/>
</dbReference>
<proteinExistence type="inferred from homology"/>
<keyword evidence="2 5" id="KW-0378">Hydrolase</keyword>
<evidence type="ECO:0000313" key="5">
    <source>
        <dbReference type="EMBL" id="MFC3690220.1"/>
    </source>
</evidence>
<comment type="caution">
    <text evidence="5">The sequence shown here is derived from an EMBL/GenBank/DDBJ whole genome shotgun (WGS) entry which is preliminary data.</text>
</comment>
<keyword evidence="4" id="KW-0732">Signal</keyword>
<dbReference type="Gene3D" id="3.40.710.10">
    <property type="entry name" value="DD-peptidase/beta-lactamase superfamily"/>
    <property type="match status" value="2"/>
</dbReference>
<keyword evidence="5" id="KW-0121">Carboxypeptidase</keyword>
<name>A0ABV7WL16_9MICO</name>
<dbReference type="InterPro" id="IPR012338">
    <property type="entry name" value="Beta-lactam/transpept-like"/>
</dbReference>
<dbReference type="EMBL" id="JBHRWW010000018">
    <property type="protein sequence ID" value="MFC3690220.1"/>
    <property type="molecule type" value="Genomic_DNA"/>
</dbReference>
<feature type="region of interest" description="Disordered" evidence="3">
    <location>
        <begin position="31"/>
        <end position="64"/>
    </location>
</feature>
<protein>
    <submittedName>
        <fullName evidence="5">D-alanyl-D-alanine carboxypeptidase</fullName>
        <ecNumber evidence="5">3.4.16.4</ecNumber>
    </submittedName>
</protein>
<dbReference type="PANTHER" id="PTHR30023">
    <property type="entry name" value="D-ALANYL-D-ALANINE CARBOXYPEPTIDASE"/>
    <property type="match status" value="1"/>
</dbReference>
<feature type="chain" id="PRO_5045180300" evidence="4">
    <location>
        <begin position="21"/>
        <end position="491"/>
    </location>
</feature>
<organism evidence="5 6">
    <name type="scientific">Aquipuribacter hungaricus</name>
    <dbReference type="NCBI Taxonomy" id="545624"/>
    <lineage>
        <taxon>Bacteria</taxon>
        <taxon>Bacillati</taxon>
        <taxon>Actinomycetota</taxon>
        <taxon>Actinomycetes</taxon>
        <taxon>Micrococcales</taxon>
        <taxon>Intrasporangiaceae</taxon>
        <taxon>Aquipuribacter</taxon>
    </lineage>
</organism>
<evidence type="ECO:0000256" key="2">
    <source>
        <dbReference type="ARBA" id="ARBA00022801"/>
    </source>
</evidence>
<dbReference type="GO" id="GO:0009002">
    <property type="term" value="F:serine-type D-Ala-D-Ala carboxypeptidase activity"/>
    <property type="evidence" value="ECO:0007669"/>
    <property type="project" value="UniProtKB-EC"/>
</dbReference>
<evidence type="ECO:0000313" key="6">
    <source>
        <dbReference type="Proteomes" id="UP001595685"/>
    </source>
</evidence>